<evidence type="ECO:0000256" key="2">
    <source>
        <dbReference type="ARBA" id="ARBA00023002"/>
    </source>
</evidence>
<dbReference type="Pfam" id="PF02738">
    <property type="entry name" value="MoCoBD_1"/>
    <property type="match status" value="1"/>
</dbReference>
<name>A0A9X3N6H4_9ACTN</name>
<dbReference type="SUPFAM" id="SSF54665">
    <property type="entry name" value="CO dehydrogenase molybdoprotein N-domain-like"/>
    <property type="match status" value="1"/>
</dbReference>
<dbReference type="Gene3D" id="3.30.365.10">
    <property type="entry name" value="Aldehyde oxidase/xanthine dehydrogenase, molybdopterin binding domain"/>
    <property type="match status" value="4"/>
</dbReference>
<dbReference type="GO" id="GO:0005506">
    <property type="term" value="F:iron ion binding"/>
    <property type="evidence" value="ECO:0007669"/>
    <property type="project" value="InterPro"/>
</dbReference>
<dbReference type="InterPro" id="IPR016208">
    <property type="entry name" value="Ald_Oxase/xanthine_DH-like"/>
</dbReference>
<keyword evidence="5" id="KW-1185">Reference proteome</keyword>
<dbReference type="Pfam" id="PF20256">
    <property type="entry name" value="MoCoBD_2"/>
    <property type="match status" value="2"/>
</dbReference>
<dbReference type="PANTHER" id="PTHR11908">
    <property type="entry name" value="XANTHINE DEHYDROGENASE"/>
    <property type="match status" value="1"/>
</dbReference>
<dbReference type="RefSeq" id="WP_270023476.1">
    <property type="nucleotide sequence ID" value="NZ_JAPDDP010000003.1"/>
</dbReference>
<sequence>MGVASTLGQPVRRREDARLLAGRGRFLDDIELPDALHMAFVRSPHPHARFELKRPGRLTFTAASVAGRVAPPQIVPPPGLTVEPIPHPVLADGIVRYVGQPLAAVVAESRALAEDLAERVEVEYEPLPAVDDPRAGETMVRWEKSEGDVAGAFARAAHVVRSERVIPRLVAAPMETRGALAAMEGGRLTVWTSSQSAHRPRAQLAQSLRMSEDELRVIVPDVGGGFGSKGTLPVETPLVAFAARELGRPVRWIEDRRENFLAAPQGRGISGVVELAFDAEGRILALRGRVLADLGAYLLPSTPIPPHTTAMLLAGCYDIPAVEVFVTGARTHKVPTGPYRGAGRPEAAYLIETAMDTAARQLGVDPIELRRRNFVRAFPHRTALGWTYDSGDFEACLDRALELVGEPEGHIGVAMCVERSAGLFEHASVTRDGEVRVGSVPAGQGHETVFAQIAADKLGLDVDQITVITGDTDEVADGVGSFASRSTAMGGSAVAAAADDLLAGGPGVARFESEQVFTSGAYVAVVEVDPATGAVRVVKLVAVDDAGRIINPLLAEGQVVGGAVQGLGASLLEAVDGAPATLHDYSLPTAGEIPAFATAFLESPSPHNPLGAKGIGESGTIGAPAAIANAVAAAVGMRLDPPFTAEKVWRALR</sequence>
<dbReference type="EMBL" id="JAPDDP010000003">
    <property type="protein sequence ID" value="MDA0179212.1"/>
    <property type="molecule type" value="Genomic_DNA"/>
</dbReference>
<dbReference type="InterPro" id="IPR046867">
    <property type="entry name" value="AldOxase/xan_DH_MoCoBD2"/>
</dbReference>
<dbReference type="PANTHER" id="PTHR11908:SF132">
    <property type="entry name" value="ALDEHYDE OXIDASE 1-RELATED"/>
    <property type="match status" value="1"/>
</dbReference>
<dbReference type="InterPro" id="IPR036856">
    <property type="entry name" value="Ald_Oxase/Xan_DH_a/b_sf"/>
</dbReference>
<proteinExistence type="predicted"/>
<gene>
    <name evidence="4" type="ORF">OJ997_02800</name>
</gene>
<dbReference type="Gene3D" id="3.90.1170.50">
    <property type="entry name" value="Aldehyde oxidase/xanthine dehydrogenase, a/b hammerhead"/>
    <property type="match status" value="1"/>
</dbReference>
<evidence type="ECO:0000313" key="4">
    <source>
        <dbReference type="EMBL" id="MDA0179212.1"/>
    </source>
</evidence>
<reference evidence="4" key="1">
    <citation type="submission" date="2022-10" db="EMBL/GenBank/DDBJ databases">
        <title>The WGS of Solirubrobacter phytolaccae KCTC 29190.</title>
        <authorList>
            <person name="Jiang Z."/>
        </authorList>
    </citation>
    <scope>NUCLEOTIDE SEQUENCE</scope>
    <source>
        <strain evidence="4">KCTC 29190</strain>
    </source>
</reference>
<evidence type="ECO:0000256" key="1">
    <source>
        <dbReference type="ARBA" id="ARBA00022505"/>
    </source>
</evidence>
<dbReference type="AlphaFoldDB" id="A0A9X3N6H4"/>
<organism evidence="4 5">
    <name type="scientific">Solirubrobacter phytolaccae</name>
    <dbReference type="NCBI Taxonomy" id="1404360"/>
    <lineage>
        <taxon>Bacteria</taxon>
        <taxon>Bacillati</taxon>
        <taxon>Actinomycetota</taxon>
        <taxon>Thermoleophilia</taxon>
        <taxon>Solirubrobacterales</taxon>
        <taxon>Solirubrobacteraceae</taxon>
        <taxon>Solirubrobacter</taxon>
    </lineage>
</organism>
<dbReference type="Proteomes" id="UP001147653">
    <property type="component" value="Unassembled WGS sequence"/>
</dbReference>
<evidence type="ECO:0000259" key="3">
    <source>
        <dbReference type="SMART" id="SM01008"/>
    </source>
</evidence>
<dbReference type="Pfam" id="PF01315">
    <property type="entry name" value="Ald_Xan_dh_C"/>
    <property type="match status" value="1"/>
</dbReference>
<dbReference type="GO" id="GO:0016491">
    <property type="term" value="F:oxidoreductase activity"/>
    <property type="evidence" value="ECO:0007669"/>
    <property type="project" value="UniProtKB-KW"/>
</dbReference>
<dbReference type="SUPFAM" id="SSF56003">
    <property type="entry name" value="Molybdenum cofactor-binding domain"/>
    <property type="match status" value="1"/>
</dbReference>
<evidence type="ECO:0000313" key="5">
    <source>
        <dbReference type="Proteomes" id="UP001147653"/>
    </source>
</evidence>
<accession>A0A9X3N6H4</accession>
<dbReference type="InterPro" id="IPR000674">
    <property type="entry name" value="Ald_Oxase/Xan_DH_a/b"/>
</dbReference>
<comment type="caution">
    <text evidence="4">The sequence shown here is derived from an EMBL/GenBank/DDBJ whole genome shotgun (WGS) entry which is preliminary data.</text>
</comment>
<keyword evidence="1" id="KW-0500">Molybdenum</keyword>
<protein>
    <submittedName>
        <fullName evidence="4">Xanthine dehydrogenase family protein molybdopterin-binding subunit</fullName>
    </submittedName>
</protein>
<feature type="domain" description="Aldehyde oxidase/xanthine dehydrogenase a/b hammerhead" evidence="3">
    <location>
        <begin position="21"/>
        <end position="128"/>
    </location>
</feature>
<keyword evidence="2" id="KW-0560">Oxidoreductase</keyword>
<dbReference type="InterPro" id="IPR008274">
    <property type="entry name" value="AldOxase/xan_DH_MoCoBD1"/>
</dbReference>
<dbReference type="InterPro" id="IPR037165">
    <property type="entry name" value="AldOxase/xan_DH_Mopterin-bd_sf"/>
</dbReference>
<dbReference type="SMART" id="SM01008">
    <property type="entry name" value="Ald_Xan_dh_C"/>
    <property type="match status" value="1"/>
</dbReference>